<proteinExistence type="predicted"/>
<organism evidence="2">
    <name type="scientific">Arundo donax</name>
    <name type="common">Giant reed</name>
    <name type="synonym">Donax arundinaceus</name>
    <dbReference type="NCBI Taxonomy" id="35708"/>
    <lineage>
        <taxon>Eukaryota</taxon>
        <taxon>Viridiplantae</taxon>
        <taxon>Streptophyta</taxon>
        <taxon>Embryophyta</taxon>
        <taxon>Tracheophyta</taxon>
        <taxon>Spermatophyta</taxon>
        <taxon>Magnoliopsida</taxon>
        <taxon>Liliopsida</taxon>
        <taxon>Poales</taxon>
        <taxon>Poaceae</taxon>
        <taxon>PACMAD clade</taxon>
        <taxon>Arundinoideae</taxon>
        <taxon>Arundineae</taxon>
        <taxon>Arundo</taxon>
    </lineage>
</organism>
<reference evidence="2" key="2">
    <citation type="journal article" date="2015" name="Data Brief">
        <title>Shoot transcriptome of the giant reed, Arundo donax.</title>
        <authorList>
            <person name="Barrero R.A."/>
            <person name="Guerrero F.D."/>
            <person name="Moolhuijzen P."/>
            <person name="Goolsby J.A."/>
            <person name="Tidwell J."/>
            <person name="Bellgard S.E."/>
            <person name="Bellgard M.I."/>
        </authorList>
    </citation>
    <scope>NUCLEOTIDE SEQUENCE</scope>
    <source>
        <tissue evidence="2">Shoot tissue taken approximately 20 cm above the soil surface</tissue>
    </source>
</reference>
<sequence>MAASAAALKLTAAYLLLLCIASDLARPALASSPPSPSDEQETAARALLRDLVEHERAEELCPPVGQRGGGGVRLGDICSPACQTCLIVCAVTCVLNKEPIACFANCTVTSSCFGKPVAALGEAVRG</sequence>
<name>A0A0A9C887_ARUDO</name>
<accession>A0A0A9C887</accession>
<evidence type="ECO:0000256" key="1">
    <source>
        <dbReference type="SAM" id="SignalP"/>
    </source>
</evidence>
<dbReference type="EMBL" id="GBRH01228305">
    <property type="protein sequence ID" value="JAD69590.1"/>
    <property type="molecule type" value="Transcribed_RNA"/>
</dbReference>
<evidence type="ECO:0000313" key="2">
    <source>
        <dbReference type="EMBL" id="JAD69590.1"/>
    </source>
</evidence>
<protein>
    <submittedName>
        <fullName evidence="2">Uncharacterized protein</fullName>
    </submittedName>
</protein>
<dbReference type="AlphaFoldDB" id="A0A0A9C887"/>
<feature type="signal peptide" evidence="1">
    <location>
        <begin position="1"/>
        <end position="30"/>
    </location>
</feature>
<reference evidence="2" key="1">
    <citation type="submission" date="2014-09" db="EMBL/GenBank/DDBJ databases">
        <authorList>
            <person name="Magalhaes I.L.F."/>
            <person name="Oliveira U."/>
            <person name="Santos F.R."/>
            <person name="Vidigal T.H.D.A."/>
            <person name="Brescovit A.D."/>
            <person name="Santos A.J."/>
        </authorList>
    </citation>
    <scope>NUCLEOTIDE SEQUENCE</scope>
    <source>
        <tissue evidence="2">Shoot tissue taken approximately 20 cm above the soil surface</tissue>
    </source>
</reference>
<keyword evidence="1" id="KW-0732">Signal</keyword>
<feature type="chain" id="PRO_5002063190" evidence="1">
    <location>
        <begin position="31"/>
        <end position="126"/>
    </location>
</feature>